<dbReference type="Gene3D" id="3.30.465.10">
    <property type="match status" value="1"/>
</dbReference>
<dbReference type="InterPro" id="IPR006094">
    <property type="entry name" value="Oxid_FAD_bind_N"/>
</dbReference>
<evidence type="ECO:0000256" key="2">
    <source>
        <dbReference type="ARBA" id="ARBA00022827"/>
    </source>
</evidence>
<dbReference type="InterPro" id="IPR016169">
    <property type="entry name" value="FAD-bd_PCMH_sub2"/>
</dbReference>
<dbReference type="SUPFAM" id="SSF55103">
    <property type="entry name" value="FAD-linked oxidases, C-terminal domain"/>
    <property type="match status" value="1"/>
</dbReference>
<dbReference type="NCBIfam" id="NF008439">
    <property type="entry name" value="PRK11282.1"/>
    <property type="match status" value="1"/>
</dbReference>
<dbReference type="InterPro" id="IPR016164">
    <property type="entry name" value="FAD-linked_Oxase-like_C"/>
</dbReference>
<feature type="domain" description="FAD-binding PCMH-type" evidence="3">
    <location>
        <begin position="1"/>
        <end position="173"/>
    </location>
</feature>
<gene>
    <name evidence="4" type="primary">glcE</name>
    <name evidence="4" type="ORF">N7U68_09990</name>
</gene>
<evidence type="ECO:0000256" key="1">
    <source>
        <dbReference type="ARBA" id="ARBA00022630"/>
    </source>
</evidence>
<dbReference type="PROSITE" id="PS51387">
    <property type="entry name" value="FAD_PCMH"/>
    <property type="match status" value="1"/>
</dbReference>
<evidence type="ECO:0000313" key="4">
    <source>
        <dbReference type="EMBL" id="UXX85136.1"/>
    </source>
</evidence>
<evidence type="ECO:0000313" key="5">
    <source>
        <dbReference type="Proteomes" id="UP001064087"/>
    </source>
</evidence>
<dbReference type="PANTHER" id="PTHR11748">
    <property type="entry name" value="D-LACTATE DEHYDROGENASE"/>
    <property type="match status" value="1"/>
</dbReference>
<keyword evidence="1" id="KW-0285">Flavoprotein</keyword>
<dbReference type="InterPro" id="IPR016166">
    <property type="entry name" value="FAD-bd_PCMH"/>
</dbReference>
<keyword evidence="4" id="KW-0560">Oxidoreductase</keyword>
<dbReference type="Pfam" id="PF01565">
    <property type="entry name" value="FAD_binding_4"/>
    <property type="match status" value="1"/>
</dbReference>
<dbReference type="PANTHER" id="PTHR11748:SF103">
    <property type="entry name" value="GLYCOLATE OXIDASE SUBUNIT GLCE"/>
    <property type="match status" value="1"/>
</dbReference>
<proteinExistence type="predicted"/>
<keyword evidence="5" id="KW-1185">Reference proteome</keyword>
<dbReference type="Proteomes" id="UP001064087">
    <property type="component" value="Chromosome"/>
</dbReference>
<keyword evidence="2" id="KW-0274">FAD</keyword>
<evidence type="ECO:0000259" key="3">
    <source>
        <dbReference type="PROSITE" id="PS51387"/>
    </source>
</evidence>
<dbReference type="GO" id="GO:0019154">
    <property type="term" value="F:glycolate dehydrogenase activity"/>
    <property type="evidence" value="ECO:0007669"/>
    <property type="project" value="UniProtKB-EC"/>
</dbReference>
<accession>A0ABY6DG30</accession>
<dbReference type="RefSeq" id="WP_263049139.1">
    <property type="nucleotide sequence ID" value="NZ_CP106738.1"/>
</dbReference>
<name>A0ABY6DG30_9RHOB</name>
<dbReference type="EMBL" id="CP106738">
    <property type="protein sequence ID" value="UXX85136.1"/>
    <property type="molecule type" value="Genomic_DNA"/>
</dbReference>
<reference evidence="4" key="1">
    <citation type="submission" date="2022-10" db="EMBL/GenBank/DDBJ databases">
        <title>Roseovarius pelagicus sp. nov., isolated from Arctic seawater.</title>
        <authorList>
            <person name="Hong Y.W."/>
            <person name="Hwang C.Y."/>
        </authorList>
    </citation>
    <scope>NUCLEOTIDE SEQUENCE</scope>
    <source>
        <strain evidence="4">HL-MP18</strain>
    </source>
</reference>
<protein>
    <submittedName>
        <fullName evidence="4">Glycolate oxidase subunit GlcE</fullName>
        <ecNumber evidence="4">1.1.99.14</ecNumber>
    </submittedName>
</protein>
<organism evidence="4 5">
    <name type="scientific">Roseovarius pelagicus</name>
    <dbReference type="NCBI Taxonomy" id="2980108"/>
    <lineage>
        <taxon>Bacteria</taxon>
        <taxon>Pseudomonadati</taxon>
        <taxon>Pseudomonadota</taxon>
        <taxon>Alphaproteobacteria</taxon>
        <taxon>Rhodobacterales</taxon>
        <taxon>Roseobacteraceae</taxon>
        <taxon>Roseovarius</taxon>
    </lineage>
</organism>
<dbReference type="SUPFAM" id="SSF56176">
    <property type="entry name" value="FAD-binding/transporter-associated domain-like"/>
    <property type="match status" value="1"/>
</dbReference>
<dbReference type="EC" id="1.1.99.14" evidence="4"/>
<dbReference type="InterPro" id="IPR036318">
    <property type="entry name" value="FAD-bd_PCMH-like_sf"/>
</dbReference>
<sequence length="376" mass="39457">MRPETETALAEIIKAATGPLRIEGGGTRSVERARTGETLSMSAMRGIDLYEPGALTMVAKAGTPLEEVEAALAKEGQRLPFEPMDHRPLLGTDGIPTIGGVFAANISGPRRIQVGAARDFLLGVRFVDGAGRVVSNGGRVMKNVTGYDLVKLMAGSRGTLGVLTELSFKVLPKSDFCGVLSLEGLDDVRAVAALCRALGSPYEVSGAAHMQKGSDGVPVTMIRLEGFEKSVRYRANALQKLLGEFGVFQLETDPECVDACWCSIRDVVPFKGHAGDVWRVSVKPTDAPTVVAQVSGADAIYDWGGGLIWLRVNGDSHASAIRDAVAAVGGHATRVRGTGPDAFHPLPSSLAALEAGLRARFDPSGILNPGLMGSVA</sequence>